<evidence type="ECO:0000256" key="1">
    <source>
        <dbReference type="ARBA" id="ARBA00010211"/>
    </source>
</evidence>
<dbReference type="STRING" id="40998.A0A2P8ADV2"/>
<proteinExistence type="inferred from homology"/>
<dbReference type="InterPro" id="IPR011234">
    <property type="entry name" value="Fumarylacetoacetase-like_C"/>
</dbReference>
<name>A0A2P8ADV2_9PEZI</name>
<dbReference type="GO" id="GO:0016787">
    <property type="term" value="F:hydrolase activity"/>
    <property type="evidence" value="ECO:0007669"/>
    <property type="project" value="UniProtKB-KW"/>
</dbReference>
<reference evidence="4 5" key="1">
    <citation type="submission" date="2017-05" db="EMBL/GenBank/DDBJ databases">
        <title>Draft genome sequence of Elsinoe australis.</title>
        <authorList>
            <person name="Cheng Q."/>
        </authorList>
    </citation>
    <scope>NUCLEOTIDE SEQUENCE [LARGE SCALE GENOMIC DNA]</scope>
    <source>
        <strain evidence="4 5">NL1</strain>
    </source>
</reference>
<keyword evidence="4" id="KW-0378">Hydrolase</keyword>
<dbReference type="OrthoDB" id="411064at2759"/>
<feature type="domain" description="Fumarylacetoacetase-like C-terminal" evidence="3">
    <location>
        <begin position="84"/>
        <end position="293"/>
    </location>
</feature>
<keyword evidence="5" id="KW-1185">Reference proteome</keyword>
<dbReference type="GO" id="GO:0050163">
    <property type="term" value="F:oxaloacetate tautomerase activity"/>
    <property type="evidence" value="ECO:0007669"/>
    <property type="project" value="UniProtKB-ARBA"/>
</dbReference>
<dbReference type="Gene3D" id="3.90.850.10">
    <property type="entry name" value="Fumarylacetoacetase-like, C-terminal domain"/>
    <property type="match status" value="1"/>
</dbReference>
<dbReference type="Pfam" id="PF01557">
    <property type="entry name" value="FAA_hydrolase"/>
    <property type="match status" value="1"/>
</dbReference>
<keyword evidence="2" id="KW-0479">Metal-binding</keyword>
<comment type="similarity">
    <text evidence="1">Belongs to the FAH family.</text>
</comment>
<dbReference type="AlphaFoldDB" id="A0A2P8ADV2"/>
<evidence type="ECO:0000313" key="4">
    <source>
        <dbReference type="EMBL" id="PSK58628.1"/>
    </source>
</evidence>
<evidence type="ECO:0000259" key="3">
    <source>
        <dbReference type="Pfam" id="PF01557"/>
    </source>
</evidence>
<dbReference type="Proteomes" id="UP000243723">
    <property type="component" value="Unassembled WGS sequence"/>
</dbReference>
<dbReference type="GO" id="GO:0046872">
    <property type="term" value="F:metal ion binding"/>
    <property type="evidence" value="ECO:0007669"/>
    <property type="project" value="UniProtKB-KW"/>
</dbReference>
<dbReference type="PANTHER" id="PTHR11820">
    <property type="entry name" value="ACYLPYRUVASE"/>
    <property type="match status" value="1"/>
</dbReference>
<dbReference type="EMBL" id="NHZQ01000016">
    <property type="protein sequence ID" value="PSK58628.1"/>
    <property type="molecule type" value="Genomic_DNA"/>
</dbReference>
<gene>
    <name evidence="4" type="ORF">B9Z65_6643</name>
</gene>
<dbReference type="GO" id="GO:0006107">
    <property type="term" value="P:oxaloacetate metabolic process"/>
    <property type="evidence" value="ECO:0007669"/>
    <property type="project" value="UniProtKB-ARBA"/>
</dbReference>
<dbReference type="InterPro" id="IPR036663">
    <property type="entry name" value="Fumarylacetoacetase_C_sf"/>
</dbReference>
<sequence>MKTIWSRLIRCETTDGRVVNAEPILPTPDFDLGHVDAASAPRAKVIEGSDLYATDGSTIVADEEITVARVLGPLTGEQIPILRCVGLNYAKHIKEAGRQPPPFPFIFFKPTTTVIGHDEAVIIPKIAQDEQADYEGELCIVIGRDAKDVSIEDAFSYVAAYTVGNDISSRKLQRDPSLAGRIPQWGFSKGFDTFAPLGPVLVSSQLIPDPSKLRLTTSVNGEKRQDEAVSDLLFDCAYLISYLSSGTTLQKGSVIMTGTPGGVGFGLDPPQWLRAGDKMEVSISGIGTLRNTVEYA</sequence>
<organism evidence="4 5">
    <name type="scientific">Elsinoe australis</name>
    <dbReference type="NCBI Taxonomy" id="40998"/>
    <lineage>
        <taxon>Eukaryota</taxon>
        <taxon>Fungi</taxon>
        <taxon>Dikarya</taxon>
        <taxon>Ascomycota</taxon>
        <taxon>Pezizomycotina</taxon>
        <taxon>Dothideomycetes</taxon>
        <taxon>Dothideomycetidae</taxon>
        <taxon>Myriangiales</taxon>
        <taxon>Elsinoaceae</taxon>
        <taxon>Elsinoe</taxon>
    </lineage>
</organism>
<dbReference type="PANTHER" id="PTHR11820:SF100">
    <property type="entry name" value="FUMARYLACETOACETATE HYDROLASE FAMILY PROTEIN (AFU_ORTHOLOGUE AFUA_4G01490)"/>
    <property type="match status" value="1"/>
</dbReference>
<dbReference type="SUPFAM" id="SSF56529">
    <property type="entry name" value="FAH"/>
    <property type="match status" value="1"/>
</dbReference>
<dbReference type="FunFam" id="3.90.850.10:FF:000002">
    <property type="entry name" value="2-hydroxyhepta-2,4-diene-1,7-dioate isomerase"/>
    <property type="match status" value="1"/>
</dbReference>
<comment type="caution">
    <text evidence="4">The sequence shown here is derived from an EMBL/GenBank/DDBJ whole genome shotgun (WGS) entry which is preliminary data.</text>
</comment>
<evidence type="ECO:0000313" key="5">
    <source>
        <dbReference type="Proteomes" id="UP000243723"/>
    </source>
</evidence>
<protein>
    <submittedName>
        <fullName evidence="4">Fumarylacetoacetate hydrolase domain-containing protein 2</fullName>
    </submittedName>
</protein>
<evidence type="ECO:0000256" key="2">
    <source>
        <dbReference type="ARBA" id="ARBA00022723"/>
    </source>
</evidence>
<accession>A0A2P8ADV2</accession>